<name>A0A0E9XKT7_ANGAN</name>
<reference evidence="1" key="2">
    <citation type="journal article" date="2015" name="Fish Shellfish Immunol.">
        <title>Early steps in the European eel (Anguilla anguilla)-Vibrio vulnificus interaction in the gills: Role of the RtxA13 toxin.</title>
        <authorList>
            <person name="Callol A."/>
            <person name="Pajuelo D."/>
            <person name="Ebbesson L."/>
            <person name="Teles M."/>
            <person name="MacKenzie S."/>
            <person name="Amaro C."/>
        </authorList>
    </citation>
    <scope>NUCLEOTIDE SEQUENCE</scope>
</reference>
<organism evidence="1">
    <name type="scientific">Anguilla anguilla</name>
    <name type="common">European freshwater eel</name>
    <name type="synonym">Muraena anguilla</name>
    <dbReference type="NCBI Taxonomy" id="7936"/>
    <lineage>
        <taxon>Eukaryota</taxon>
        <taxon>Metazoa</taxon>
        <taxon>Chordata</taxon>
        <taxon>Craniata</taxon>
        <taxon>Vertebrata</taxon>
        <taxon>Euteleostomi</taxon>
        <taxon>Actinopterygii</taxon>
        <taxon>Neopterygii</taxon>
        <taxon>Teleostei</taxon>
        <taxon>Anguilliformes</taxon>
        <taxon>Anguillidae</taxon>
        <taxon>Anguilla</taxon>
    </lineage>
</organism>
<reference evidence="1" key="1">
    <citation type="submission" date="2014-11" db="EMBL/GenBank/DDBJ databases">
        <authorList>
            <person name="Amaro Gonzalez C."/>
        </authorList>
    </citation>
    <scope>NUCLEOTIDE SEQUENCE</scope>
</reference>
<accession>A0A0E9XKT7</accession>
<protein>
    <submittedName>
        <fullName evidence="1">Uncharacterized protein</fullName>
    </submittedName>
</protein>
<proteinExistence type="predicted"/>
<evidence type="ECO:0000313" key="1">
    <source>
        <dbReference type="EMBL" id="JAI03343.1"/>
    </source>
</evidence>
<dbReference type="AlphaFoldDB" id="A0A0E9XKT7"/>
<sequence length="25" mass="2520">MALSVPGFAISHGTIDFGSVVITVT</sequence>
<dbReference type="EMBL" id="GBXM01005235">
    <property type="protein sequence ID" value="JAI03343.1"/>
    <property type="molecule type" value="Transcribed_RNA"/>
</dbReference>